<keyword evidence="3 4" id="KW-0408">Iron</keyword>
<evidence type="ECO:0000313" key="6">
    <source>
        <dbReference type="EMBL" id="GEO99578.1"/>
    </source>
</evidence>
<dbReference type="InterPro" id="IPR036909">
    <property type="entry name" value="Cyt_c-like_dom_sf"/>
</dbReference>
<dbReference type="GO" id="GO:0020037">
    <property type="term" value="F:heme binding"/>
    <property type="evidence" value="ECO:0007669"/>
    <property type="project" value="InterPro"/>
</dbReference>
<evidence type="ECO:0000313" key="7">
    <source>
        <dbReference type="Proteomes" id="UP000321258"/>
    </source>
</evidence>
<gene>
    <name evidence="6" type="ORF">MHA02_19660</name>
</gene>
<evidence type="ECO:0000256" key="4">
    <source>
        <dbReference type="PROSITE-ProRule" id="PRU00433"/>
    </source>
</evidence>
<protein>
    <submittedName>
        <fullName evidence="6">Cytochrome c6</fullName>
    </submittedName>
</protein>
<evidence type="ECO:0000256" key="2">
    <source>
        <dbReference type="ARBA" id="ARBA00022723"/>
    </source>
</evidence>
<dbReference type="Pfam" id="PF13442">
    <property type="entry name" value="Cytochrome_CBB3"/>
    <property type="match status" value="1"/>
</dbReference>
<dbReference type="GO" id="GO:0009055">
    <property type="term" value="F:electron transfer activity"/>
    <property type="evidence" value="ECO:0007669"/>
    <property type="project" value="InterPro"/>
</dbReference>
<evidence type="ECO:0000259" key="5">
    <source>
        <dbReference type="PROSITE" id="PS51007"/>
    </source>
</evidence>
<keyword evidence="1 4" id="KW-0349">Heme</keyword>
<proteinExistence type="predicted"/>
<dbReference type="InterPro" id="IPR009056">
    <property type="entry name" value="Cyt_c-like_dom"/>
</dbReference>
<dbReference type="PROSITE" id="PS51007">
    <property type="entry name" value="CYTC"/>
    <property type="match status" value="1"/>
</dbReference>
<organism evidence="6 7">
    <name type="scientific">Methylobacterium haplocladii</name>
    <dbReference type="NCBI Taxonomy" id="1176176"/>
    <lineage>
        <taxon>Bacteria</taxon>
        <taxon>Pseudomonadati</taxon>
        <taxon>Pseudomonadota</taxon>
        <taxon>Alphaproteobacteria</taxon>
        <taxon>Hyphomicrobiales</taxon>
        <taxon>Methylobacteriaceae</taxon>
        <taxon>Methylobacterium</taxon>
    </lineage>
</organism>
<evidence type="ECO:0000256" key="1">
    <source>
        <dbReference type="ARBA" id="ARBA00022617"/>
    </source>
</evidence>
<keyword evidence="2 4" id="KW-0479">Metal-binding</keyword>
<dbReference type="Gene3D" id="1.10.760.10">
    <property type="entry name" value="Cytochrome c-like domain"/>
    <property type="match status" value="1"/>
</dbReference>
<feature type="domain" description="Cytochrome c" evidence="5">
    <location>
        <begin position="22"/>
        <end position="103"/>
    </location>
</feature>
<dbReference type="Proteomes" id="UP000321258">
    <property type="component" value="Unassembled WGS sequence"/>
</dbReference>
<evidence type="ECO:0000256" key="3">
    <source>
        <dbReference type="ARBA" id="ARBA00023004"/>
    </source>
</evidence>
<name>A0A512IPL4_9HYPH</name>
<keyword evidence="7" id="KW-1185">Reference proteome</keyword>
<comment type="caution">
    <text evidence="6">The sequence shown here is derived from an EMBL/GenBank/DDBJ whole genome shotgun (WGS) entry which is preliminary data.</text>
</comment>
<accession>A0A512IPL4</accession>
<reference evidence="6 7" key="1">
    <citation type="submission" date="2019-07" db="EMBL/GenBank/DDBJ databases">
        <title>Whole genome shotgun sequence of Methylobacterium haplocladii NBRC 107714.</title>
        <authorList>
            <person name="Hosoyama A."/>
            <person name="Uohara A."/>
            <person name="Ohji S."/>
            <person name="Ichikawa N."/>
        </authorList>
    </citation>
    <scope>NUCLEOTIDE SEQUENCE [LARGE SCALE GENOMIC DNA]</scope>
    <source>
        <strain evidence="6 7">NBRC 107714</strain>
    </source>
</reference>
<dbReference type="GO" id="GO:0046872">
    <property type="term" value="F:metal ion binding"/>
    <property type="evidence" value="ECO:0007669"/>
    <property type="project" value="UniProtKB-KW"/>
</dbReference>
<dbReference type="AlphaFoldDB" id="A0A512IPL4"/>
<dbReference type="SUPFAM" id="SSF46626">
    <property type="entry name" value="Cytochrome c"/>
    <property type="match status" value="1"/>
</dbReference>
<dbReference type="OrthoDB" id="7363829at2"/>
<dbReference type="EMBL" id="BJZT01000019">
    <property type="protein sequence ID" value="GEO99578.1"/>
    <property type="molecule type" value="Genomic_DNA"/>
</dbReference>
<dbReference type="RefSeq" id="WP_147078464.1">
    <property type="nucleotide sequence ID" value="NZ_BJZT01000019.1"/>
</dbReference>
<sequence length="104" mass="11520">MRAAIVIVALAFQPSPVRAFDAHERRGETIALTNCARCHAVGRVGASPLREAPPFRTLHERYLVGDLSEALAEGITTGHPTMPEFRLDPDEAENLIVYLRTLER</sequence>